<dbReference type="InterPro" id="IPR035985">
    <property type="entry name" value="Ubiquitin-activating_enz"/>
</dbReference>
<dbReference type="GO" id="GO:0016925">
    <property type="term" value="P:protein sumoylation"/>
    <property type="evidence" value="ECO:0007669"/>
    <property type="project" value="TreeGrafter"/>
</dbReference>
<evidence type="ECO:0000256" key="1">
    <source>
        <dbReference type="ARBA" id="ARBA00004123"/>
    </source>
</evidence>
<evidence type="ECO:0000256" key="2">
    <source>
        <dbReference type="ARBA" id="ARBA00004718"/>
    </source>
</evidence>
<dbReference type="PANTHER" id="PTHR10953:SF162">
    <property type="entry name" value="SUMO-ACTIVATING ENZYME SUBUNIT 1"/>
    <property type="match status" value="1"/>
</dbReference>
<sequence>MVEDKNQNVELTDHEAELYDRQIRLWGLESQKRQVQLRAAKILIIGLNGYGAEIAKNIILAGVKAVTFLDHRNVTVEDWCSQFLAPKESLGKNRAEASVPRAQNLNSMVDVKADTSNIDDKPDTYFSEFNVVCATQCTIMQIKRINEACRKHNVKFFAGDVWGLLGYTFADLMTHEYAEDVVQTKKIQISDSGEPMQKEKFENIVVTEKHIETFVPFKSILNVTKSSLPKDSEIYYMILIMFNYREKYGKDPLPSERESEKLKAEADIIIKKYDLEDKIDHLIESDLYAQISPVCAIVGGIMGQEIIKAVSQKGTPHNNLFTFNPDTLCGKILRLGH</sequence>
<proteinExistence type="inferred from homology"/>
<comment type="caution">
    <text evidence="10">The sequence shown here is derived from an EMBL/GenBank/DDBJ whole genome shotgun (WGS) entry which is preliminary data.</text>
</comment>
<protein>
    <recommendedName>
        <fullName evidence="7">SUMO-activating enzyme subunit 1</fullName>
    </recommendedName>
    <alternativeName>
        <fullName evidence="8">Ubiquitin-like 1-activating enzyme E1A</fullName>
    </alternativeName>
</protein>
<keyword evidence="4" id="KW-0833">Ubl conjugation pathway</keyword>
<organism evidence="10 11">
    <name type="scientific">Frieseomelitta varia</name>
    <dbReference type="NCBI Taxonomy" id="561572"/>
    <lineage>
        <taxon>Eukaryota</taxon>
        <taxon>Metazoa</taxon>
        <taxon>Ecdysozoa</taxon>
        <taxon>Arthropoda</taxon>
        <taxon>Hexapoda</taxon>
        <taxon>Insecta</taxon>
        <taxon>Pterygota</taxon>
        <taxon>Neoptera</taxon>
        <taxon>Endopterygota</taxon>
        <taxon>Hymenoptera</taxon>
        <taxon>Apocrita</taxon>
        <taxon>Aculeata</taxon>
        <taxon>Apoidea</taxon>
        <taxon>Anthophila</taxon>
        <taxon>Apidae</taxon>
        <taxon>Frieseomelitta</taxon>
    </lineage>
</organism>
<dbReference type="InterPro" id="IPR045886">
    <property type="entry name" value="ThiF/MoeB/HesA"/>
</dbReference>
<dbReference type="SUPFAM" id="SSF69572">
    <property type="entry name" value="Activating enzymes of the ubiquitin-like proteins"/>
    <property type="match status" value="1"/>
</dbReference>
<evidence type="ECO:0000256" key="7">
    <source>
        <dbReference type="ARBA" id="ARBA00044187"/>
    </source>
</evidence>
<dbReference type="PRINTS" id="PR01849">
    <property type="entry name" value="UBIQUITINACT"/>
</dbReference>
<dbReference type="EMBL" id="WNWW01000687">
    <property type="protein sequence ID" value="KAF3422537.1"/>
    <property type="molecule type" value="Genomic_DNA"/>
</dbReference>
<dbReference type="InterPro" id="IPR000594">
    <property type="entry name" value="ThiF_NAD_FAD-bd"/>
</dbReference>
<comment type="similarity">
    <text evidence="3">Belongs to the ubiquitin-activating E1 family.</text>
</comment>
<dbReference type="AlphaFoldDB" id="A0A833RTE1"/>
<keyword evidence="5" id="KW-0539">Nucleus</keyword>
<comment type="subcellular location">
    <subcellularLocation>
        <location evidence="1">Nucleus</location>
    </subcellularLocation>
</comment>
<dbReference type="InterPro" id="IPR000011">
    <property type="entry name" value="UBQ/SUMO-activ_enz_E1-like"/>
</dbReference>
<dbReference type="PANTHER" id="PTHR10953">
    <property type="entry name" value="UBIQUITIN-ACTIVATING ENZYME E1"/>
    <property type="match status" value="1"/>
</dbReference>
<evidence type="ECO:0000313" key="10">
    <source>
        <dbReference type="EMBL" id="KAF3422537.1"/>
    </source>
</evidence>
<keyword evidence="11" id="KW-1185">Reference proteome</keyword>
<comment type="pathway">
    <text evidence="2">Protein modification; protein sumoylation.</text>
</comment>
<dbReference type="GO" id="GO:0031510">
    <property type="term" value="C:SUMO activating enzyme complex"/>
    <property type="evidence" value="ECO:0007669"/>
    <property type="project" value="TreeGrafter"/>
</dbReference>
<evidence type="ECO:0000256" key="3">
    <source>
        <dbReference type="ARBA" id="ARBA00005673"/>
    </source>
</evidence>
<dbReference type="Pfam" id="PF00899">
    <property type="entry name" value="ThiF"/>
    <property type="match status" value="1"/>
</dbReference>
<dbReference type="Gene3D" id="3.40.50.720">
    <property type="entry name" value="NAD(P)-binding Rossmann-like Domain"/>
    <property type="match status" value="1"/>
</dbReference>
<dbReference type="CDD" id="cd01492">
    <property type="entry name" value="Aos1_SUMO"/>
    <property type="match status" value="1"/>
</dbReference>
<dbReference type="Proteomes" id="UP000655588">
    <property type="component" value="Unassembled WGS sequence"/>
</dbReference>
<evidence type="ECO:0000259" key="9">
    <source>
        <dbReference type="Pfam" id="PF00899"/>
    </source>
</evidence>
<name>A0A833RTE1_9HYME</name>
<evidence type="ECO:0000313" key="11">
    <source>
        <dbReference type="Proteomes" id="UP000655588"/>
    </source>
</evidence>
<reference evidence="10" key="1">
    <citation type="submission" date="2019-11" db="EMBL/GenBank/DDBJ databases">
        <title>The nuclear and mitochondrial genomes of Frieseomelitta varia - a highly eusocial stingless bee (Meliponini) with a permanently sterile worker caste.</title>
        <authorList>
            <person name="Freitas F.C.P."/>
            <person name="Lourenco A.P."/>
            <person name="Nunes F.M.F."/>
            <person name="Paschoal A.R."/>
            <person name="Abreu F.C.P."/>
            <person name="Barbin F.O."/>
            <person name="Bataglia L."/>
            <person name="Cardoso-Junior C.A.M."/>
            <person name="Cervoni M.S."/>
            <person name="Silva S.R."/>
            <person name="Dalarmi F."/>
            <person name="Del Lama M.A."/>
            <person name="Depintor T.S."/>
            <person name="Ferreira K.M."/>
            <person name="Goria P.S."/>
            <person name="Jaskot M.C."/>
            <person name="Lago D.C."/>
            <person name="Luna-Lucena D."/>
            <person name="Moda L.M."/>
            <person name="Nascimento L."/>
            <person name="Pedrino M."/>
            <person name="Rabico F.O."/>
            <person name="Sanches F.C."/>
            <person name="Santos D.E."/>
            <person name="Santos C.G."/>
            <person name="Vieira J."/>
            <person name="Lopes T.F."/>
            <person name="Barchuk A.R."/>
            <person name="Hartfelder K."/>
            <person name="Simoes Z.L.P."/>
            <person name="Bitondi M.M.G."/>
            <person name="Pinheiro D.G."/>
        </authorList>
    </citation>
    <scope>NUCLEOTIDE SEQUENCE</scope>
    <source>
        <strain evidence="10">USP_RPSP 00005682</strain>
        <tissue evidence="10">Whole individual</tissue>
    </source>
</reference>
<evidence type="ECO:0000256" key="8">
    <source>
        <dbReference type="ARBA" id="ARBA00044354"/>
    </source>
</evidence>
<evidence type="ECO:0000256" key="5">
    <source>
        <dbReference type="ARBA" id="ARBA00023242"/>
    </source>
</evidence>
<evidence type="ECO:0000256" key="4">
    <source>
        <dbReference type="ARBA" id="ARBA00022786"/>
    </source>
</evidence>
<gene>
    <name evidence="10" type="ORF">E2986_10354</name>
</gene>
<dbReference type="FunFam" id="3.40.50.720:FF:000744">
    <property type="entry name" value="Smt3 activating enzyme 1"/>
    <property type="match status" value="1"/>
</dbReference>
<feature type="domain" description="THIF-type NAD/FAD binding fold" evidence="9">
    <location>
        <begin position="19"/>
        <end position="325"/>
    </location>
</feature>
<dbReference type="GO" id="GO:0019948">
    <property type="term" value="F:SUMO activating enzyme activity"/>
    <property type="evidence" value="ECO:0007669"/>
    <property type="project" value="TreeGrafter"/>
</dbReference>
<evidence type="ECO:0000256" key="6">
    <source>
        <dbReference type="ARBA" id="ARBA00026003"/>
    </source>
</evidence>
<dbReference type="GO" id="GO:0005737">
    <property type="term" value="C:cytoplasm"/>
    <property type="evidence" value="ECO:0007669"/>
    <property type="project" value="TreeGrafter"/>
</dbReference>
<comment type="subunit">
    <text evidence="6">Heterodimer of SAE1 and UBA2/SAE2. The heterodimer corresponds to the two domains that are encoded on a single polypeptide chain in ubiquitin-activating enzyme E1. Interacts with UBE2I.</text>
</comment>
<accession>A0A833RTE1</accession>